<evidence type="ECO:0000256" key="3">
    <source>
        <dbReference type="ARBA" id="ARBA00022723"/>
    </source>
</evidence>
<dbReference type="GO" id="GO:0005344">
    <property type="term" value="F:oxygen carrier activity"/>
    <property type="evidence" value="ECO:0007669"/>
    <property type="project" value="UniProtKB-KW"/>
</dbReference>
<protein>
    <recommendedName>
        <fullName evidence="1">Globin</fullName>
    </recommendedName>
    <alternativeName>
        <fullName evidence="5">Myoglobin</fullName>
    </alternativeName>
</protein>
<dbReference type="SUPFAM" id="SSF46458">
    <property type="entry name" value="Globin-like"/>
    <property type="match status" value="1"/>
</dbReference>
<evidence type="ECO:0000259" key="7">
    <source>
        <dbReference type="PROSITE" id="PS01033"/>
    </source>
</evidence>
<dbReference type="GO" id="GO:0020037">
    <property type="term" value="F:heme binding"/>
    <property type="evidence" value="ECO:0007669"/>
    <property type="project" value="InterPro"/>
</dbReference>
<evidence type="ECO:0000256" key="1">
    <source>
        <dbReference type="ARBA" id="ARBA00013895"/>
    </source>
</evidence>
<evidence type="ECO:0000256" key="5">
    <source>
        <dbReference type="ARBA" id="ARBA00030087"/>
    </source>
</evidence>
<evidence type="ECO:0000256" key="2">
    <source>
        <dbReference type="ARBA" id="ARBA00022617"/>
    </source>
</evidence>
<evidence type="ECO:0000313" key="8">
    <source>
        <dbReference type="EMBL" id="KAK7103555.1"/>
    </source>
</evidence>
<dbReference type="GO" id="GO:0046872">
    <property type="term" value="F:metal ion binding"/>
    <property type="evidence" value="ECO:0007669"/>
    <property type="project" value="UniProtKB-KW"/>
</dbReference>
<keyword evidence="2 6" id="KW-0349">Heme</keyword>
<dbReference type="PANTHER" id="PTHR46458">
    <property type="entry name" value="BLR2807 PROTEIN"/>
    <property type="match status" value="1"/>
</dbReference>
<dbReference type="PROSITE" id="PS01033">
    <property type="entry name" value="GLOBIN"/>
    <property type="match status" value="1"/>
</dbReference>
<gene>
    <name evidence="8" type="ORF">V1264_018428</name>
</gene>
<sequence length="170" mass="19398">MADDEMSPPSPAPTDPRLPLSAMQVFKLKKSWKGIKRCLEDTGVEMFIRYFKTKSPSKVLFEHFKSQSLDELRMDESLEKLAGKVMAVFDECMLNIENVDGTVEVMDRTALLHKGMNGFAATMFLDFQEPFLDAVKITLGDRYSDNMDTIYKITIRYLLDTLVKSHKALS</sequence>
<name>A0AAN9BHZ1_9CAEN</name>
<reference evidence="8 9" key="1">
    <citation type="submission" date="2024-02" db="EMBL/GenBank/DDBJ databases">
        <title>Chromosome-scale genome assembly of the rough periwinkle Littorina saxatilis.</title>
        <authorList>
            <person name="De Jode A."/>
            <person name="Faria R."/>
            <person name="Formenti G."/>
            <person name="Sims Y."/>
            <person name="Smith T.P."/>
            <person name="Tracey A."/>
            <person name="Wood J.M.D."/>
            <person name="Zagrodzka Z.B."/>
            <person name="Johannesson K."/>
            <person name="Butlin R.K."/>
            <person name="Leder E.H."/>
        </authorList>
    </citation>
    <scope>NUCLEOTIDE SEQUENCE [LARGE SCALE GENOMIC DNA]</scope>
    <source>
        <strain evidence="8">Snail1</strain>
        <tissue evidence="8">Muscle</tissue>
    </source>
</reference>
<dbReference type="Gene3D" id="1.10.490.10">
    <property type="entry name" value="Globins"/>
    <property type="match status" value="1"/>
</dbReference>
<accession>A0AAN9BHZ1</accession>
<proteinExistence type="inferred from homology"/>
<feature type="domain" description="Globin" evidence="7">
    <location>
        <begin position="19"/>
        <end position="144"/>
    </location>
</feature>
<keyword evidence="9" id="KW-1185">Reference proteome</keyword>
<dbReference type="PANTHER" id="PTHR46458:SF5">
    <property type="entry name" value="GLOBIN FAMILY PROFILE DOMAIN-CONTAINING PROTEIN"/>
    <property type="match status" value="1"/>
</dbReference>
<dbReference type="Pfam" id="PF00042">
    <property type="entry name" value="Globin"/>
    <property type="match status" value="1"/>
</dbReference>
<dbReference type="AlphaFoldDB" id="A0AAN9BHZ1"/>
<comment type="caution">
    <text evidence="8">The sequence shown here is derived from an EMBL/GenBank/DDBJ whole genome shotgun (WGS) entry which is preliminary data.</text>
</comment>
<dbReference type="InterPro" id="IPR009050">
    <property type="entry name" value="Globin-like_sf"/>
</dbReference>
<dbReference type="Proteomes" id="UP001374579">
    <property type="component" value="Unassembled WGS sequence"/>
</dbReference>
<evidence type="ECO:0000256" key="4">
    <source>
        <dbReference type="ARBA" id="ARBA00023004"/>
    </source>
</evidence>
<dbReference type="EMBL" id="JBAMIC010000008">
    <property type="protein sequence ID" value="KAK7103555.1"/>
    <property type="molecule type" value="Genomic_DNA"/>
</dbReference>
<dbReference type="GO" id="GO:0019825">
    <property type="term" value="F:oxygen binding"/>
    <property type="evidence" value="ECO:0007669"/>
    <property type="project" value="InterPro"/>
</dbReference>
<organism evidence="8 9">
    <name type="scientific">Littorina saxatilis</name>
    <dbReference type="NCBI Taxonomy" id="31220"/>
    <lineage>
        <taxon>Eukaryota</taxon>
        <taxon>Metazoa</taxon>
        <taxon>Spiralia</taxon>
        <taxon>Lophotrochozoa</taxon>
        <taxon>Mollusca</taxon>
        <taxon>Gastropoda</taxon>
        <taxon>Caenogastropoda</taxon>
        <taxon>Littorinimorpha</taxon>
        <taxon>Littorinoidea</taxon>
        <taxon>Littorinidae</taxon>
        <taxon>Littorina</taxon>
    </lineage>
</organism>
<dbReference type="InterPro" id="IPR012292">
    <property type="entry name" value="Globin/Proto"/>
</dbReference>
<comment type="similarity">
    <text evidence="6">Belongs to the globin family.</text>
</comment>
<dbReference type="InterPro" id="IPR050532">
    <property type="entry name" value="Globin-like_OT"/>
</dbReference>
<keyword evidence="3" id="KW-0479">Metal-binding</keyword>
<evidence type="ECO:0000313" key="9">
    <source>
        <dbReference type="Proteomes" id="UP001374579"/>
    </source>
</evidence>
<evidence type="ECO:0000256" key="6">
    <source>
        <dbReference type="RuleBase" id="RU000356"/>
    </source>
</evidence>
<keyword evidence="4" id="KW-0408">Iron</keyword>
<keyword evidence="6" id="KW-0813">Transport</keyword>
<dbReference type="InterPro" id="IPR000971">
    <property type="entry name" value="Globin"/>
</dbReference>
<keyword evidence="6" id="KW-0561">Oxygen transport</keyword>